<gene>
    <name evidence="1" type="primary">SAC7</name>
    <name evidence="1" type="ORF">H4S07_004820</name>
</gene>
<name>A0ACC1L6I8_9FUNG</name>
<comment type="caution">
    <text evidence="1">The sequence shown here is derived from an EMBL/GenBank/DDBJ whole genome shotgun (WGS) entry which is preliminary data.</text>
</comment>
<protein>
    <submittedName>
        <fullName evidence="1">GTPase activating protein (GAP) for Rho1p</fullName>
    </submittedName>
</protein>
<keyword evidence="2" id="KW-1185">Reference proteome</keyword>
<organism evidence="1 2">
    <name type="scientific">Coemansia furcata</name>
    <dbReference type="NCBI Taxonomy" id="417177"/>
    <lineage>
        <taxon>Eukaryota</taxon>
        <taxon>Fungi</taxon>
        <taxon>Fungi incertae sedis</taxon>
        <taxon>Zoopagomycota</taxon>
        <taxon>Kickxellomycotina</taxon>
        <taxon>Kickxellomycetes</taxon>
        <taxon>Kickxellales</taxon>
        <taxon>Kickxellaceae</taxon>
        <taxon>Coemansia</taxon>
    </lineage>
</organism>
<proteinExistence type="predicted"/>
<evidence type="ECO:0000313" key="1">
    <source>
        <dbReference type="EMBL" id="KAJ2801869.1"/>
    </source>
</evidence>
<dbReference type="EMBL" id="JANBUP010002103">
    <property type="protein sequence ID" value="KAJ2801869.1"/>
    <property type="molecule type" value="Genomic_DNA"/>
</dbReference>
<dbReference type="Proteomes" id="UP001140096">
    <property type="component" value="Unassembled WGS sequence"/>
</dbReference>
<sequence length="650" mass="69974">MKRVQLLQDEFCERPLYGRQVEWSRYTLHDAATLLRRYLISLPESVISAAHYNAFLDKLAEPLSDSEKAHDYSLLIGQMMPESRHTLLYMLELLSLFARPDNCARTLMNASNLAAVLQPCLLVHPGHVANPHEYSKAKDVIEFLIAHASELHTTTGTSAAPRHIRIEHGDDPLQGGEGFLVVGQDVLSGSGGFGAGLIIAATRNEPGSDNNHVRGIASDDGVTLDTNTNVVSHGRTDALTSQSPAAAQTRDRWSSEFTRDSGLTTVHSADSAIPAPPENTHSSGTGDKSLVVGSATYVANGGDSNTMAAPNLPLHQVRSAAGSEADVVRPVPPPRDDSYVTVNLNMSTPVMGAVGSSRAHTVRQLGSVTARLFDPTAETQPSDDGSHQMSVNLQQLRLADMSDEGDSSLSPDMPSAGSPFMGSFTSWPSNRSSMALSSVHYQYTRSPLTPQHQQPQLHGGIVQPDERLERGMGGSPRPRRSQSFAVPVKSSDDTPTALTVHARLEPRRSEEKLRKGMMDRSSITLQARRGTTGERRAGHINVAPVSTDSIQPKPRPLPTIPVDNMARAATDIPQSQGPSGRFRPNALPASKTMGAEPSSSQNLLTSSSGAFHLYPQPSATRMAPNPAKVATRSPMMQHNNHAQMSRQTLS</sequence>
<accession>A0ACC1L6I8</accession>
<reference evidence="1" key="1">
    <citation type="submission" date="2022-07" db="EMBL/GenBank/DDBJ databases">
        <title>Phylogenomic reconstructions and comparative analyses of Kickxellomycotina fungi.</title>
        <authorList>
            <person name="Reynolds N.K."/>
            <person name="Stajich J.E."/>
            <person name="Barry K."/>
            <person name="Grigoriev I.V."/>
            <person name="Crous P."/>
            <person name="Smith M.E."/>
        </authorList>
    </citation>
    <scope>NUCLEOTIDE SEQUENCE</scope>
    <source>
        <strain evidence="1">CBS 102833</strain>
    </source>
</reference>
<feature type="non-terminal residue" evidence="1">
    <location>
        <position position="650"/>
    </location>
</feature>
<evidence type="ECO:0000313" key="2">
    <source>
        <dbReference type="Proteomes" id="UP001140096"/>
    </source>
</evidence>